<dbReference type="InterPro" id="IPR050169">
    <property type="entry name" value="Krueppel_C2H2_ZnF"/>
</dbReference>
<reference evidence="3 4" key="1">
    <citation type="journal article" date="2008" name="Nature">
        <title>Genome analysis of the platypus reveals unique signatures of evolution.</title>
        <authorList>
            <person name="Warren W.C."/>
            <person name="Hillier L.W."/>
            <person name="Marshall Graves J.A."/>
            <person name="Birney E."/>
            <person name="Ponting C.P."/>
            <person name="Grutzner F."/>
            <person name="Belov K."/>
            <person name="Miller W."/>
            <person name="Clarke L."/>
            <person name="Chinwalla A.T."/>
            <person name="Yang S.P."/>
            <person name="Heger A."/>
            <person name="Locke D.P."/>
            <person name="Miethke P."/>
            <person name="Waters P.D."/>
            <person name="Veyrunes F."/>
            <person name="Fulton L."/>
            <person name="Fulton B."/>
            <person name="Graves T."/>
            <person name="Wallis J."/>
            <person name="Puente X.S."/>
            <person name="Lopez-Otin C."/>
            <person name="Ordonez G.R."/>
            <person name="Eichler E.E."/>
            <person name="Chen L."/>
            <person name="Cheng Z."/>
            <person name="Deakin J.E."/>
            <person name="Alsop A."/>
            <person name="Thompson K."/>
            <person name="Kirby P."/>
            <person name="Papenfuss A.T."/>
            <person name="Wakefield M.J."/>
            <person name="Olender T."/>
            <person name="Lancet D."/>
            <person name="Huttley G.A."/>
            <person name="Smit A.F."/>
            <person name="Pask A."/>
            <person name="Temple-Smith P."/>
            <person name="Batzer M.A."/>
            <person name="Walker J.A."/>
            <person name="Konkel M.K."/>
            <person name="Harris R.S."/>
            <person name="Whittington C.M."/>
            <person name="Wong E.S."/>
            <person name="Gemmell N.J."/>
            <person name="Buschiazzo E."/>
            <person name="Vargas Jentzsch I.M."/>
            <person name="Merkel A."/>
            <person name="Schmitz J."/>
            <person name="Zemann A."/>
            <person name="Churakov G."/>
            <person name="Kriegs J.O."/>
            <person name="Brosius J."/>
            <person name="Murchison E.P."/>
            <person name="Sachidanandam R."/>
            <person name="Smith C."/>
            <person name="Hannon G.J."/>
            <person name="Tsend-Ayush E."/>
            <person name="McMillan D."/>
            <person name="Attenborough R."/>
            <person name="Rens W."/>
            <person name="Ferguson-Smith M."/>
            <person name="Lefevre C.M."/>
            <person name="Sharp J.A."/>
            <person name="Nicholas K.R."/>
            <person name="Ray D.A."/>
            <person name="Kube M."/>
            <person name="Reinhardt R."/>
            <person name="Pringle T.H."/>
            <person name="Taylor J."/>
            <person name="Jones R.C."/>
            <person name="Nixon B."/>
            <person name="Dacheux J.L."/>
            <person name="Niwa H."/>
            <person name="Sekita Y."/>
            <person name="Huang X."/>
            <person name="Stark A."/>
            <person name="Kheradpour P."/>
            <person name="Kellis M."/>
            <person name="Flicek P."/>
            <person name="Chen Y."/>
            <person name="Webber C."/>
            <person name="Hardison R."/>
            <person name="Nelson J."/>
            <person name="Hallsworth-Pepin K."/>
            <person name="Delehaunty K."/>
            <person name="Markovic C."/>
            <person name="Minx P."/>
            <person name="Feng Y."/>
            <person name="Kremitzki C."/>
            <person name="Mitreva M."/>
            <person name="Glasscock J."/>
            <person name="Wylie T."/>
            <person name="Wohldmann P."/>
            <person name="Thiru P."/>
            <person name="Nhan M.N."/>
            <person name="Pohl C.S."/>
            <person name="Smith S.M."/>
            <person name="Hou S."/>
            <person name="Nefedov M."/>
            <person name="de Jong P.J."/>
            <person name="Renfree M.B."/>
            <person name="Mardis E.R."/>
            <person name="Wilson R.K."/>
        </authorList>
    </citation>
    <scope>NUCLEOTIDE SEQUENCE [LARGE SCALE GENOMIC DNA]</scope>
    <source>
        <strain evidence="3 4">Glennie</strain>
    </source>
</reference>
<evidence type="ECO:0000313" key="3">
    <source>
        <dbReference type="Ensembl" id="ENSOANP00000028422.2"/>
    </source>
</evidence>
<feature type="domain" description="KRAB" evidence="2">
    <location>
        <begin position="17"/>
        <end position="82"/>
    </location>
</feature>
<dbReference type="eggNOG" id="KOG1721">
    <property type="taxonomic scope" value="Eukaryota"/>
</dbReference>
<dbReference type="SUPFAM" id="SSF109640">
    <property type="entry name" value="KRAB domain (Kruppel-associated box)"/>
    <property type="match status" value="1"/>
</dbReference>
<protein>
    <recommendedName>
        <fullName evidence="2">KRAB domain-containing protein</fullName>
    </recommendedName>
</protein>
<dbReference type="Gene3D" id="6.10.140.140">
    <property type="match status" value="1"/>
</dbReference>
<evidence type="ECO:0000259" key="2">
    <source>
        <dbReference type="PROSITE" id="PS50805"/>
    </source>
</evidence>
<dbReference type="CDD" id="cd07765">
    <property type="entry name" value="KRAB_A-box"/>
    <property type="match status" value="1"/>
</dbReference>
<proteinExistence type="predicted"/>
<organism evidence="3 4">
    <name type="scientific">Ornithorhynchus anatinus</name>
    <name type="common">Duckbill platypus</name>
    <dbReference type="NCBI Taxonomy" id="9258"/>
    <lineage>
        <taxon>Eukaryota</taxon>
        <taxon>Metazoa</taxon>
        <taxon>Chordata</taxon>
        <taxon>Craniata</taxon>
        <taxon>Vertebrata</taxon>
        <taxon>Euteleostomi</taxon>
        <taxon>Mammalia</taxon>
        <taxon>Monotremata</taxon>
        <taxon>Ornithorhynchidae</taxon>
        <taxon>Ornithorhynchus</taxon>
    </lineage>
</organism>
<dbReference type="AlphaFoldDB" id="F7AAL0"/>
<dbReference type="InterPro" id="IPR001909">
    <property type="entry name" value="KRAB"/>
</dbReference>
<feature type="compositionally biased region" description="Basic and acidic residues" evidence="1">
    <location>
        <begin position="70"/>
        <end position="82"/>
    </location>
</feature>
<reference evidence="3" key="2">
    <citation type="submission" date="2025-08" db="UniProtKB">
        <authorList>
            <consortium name="Ensembl"/>
        </authorList>
    </citation>
    <scope>IDENTIFICATION</scope>
    <source>
        <strain evidence="3">Glennie</strain>
    </source>
</reference>
<dbReference type="InterPro" id="IPR036051">
    <property type="entry name" value="KRAB_dom_sf"/>
</dbReference>
<dbReference type="STRING" id="9258.ENSOANP00000028422"/>
<dbReference type="Ensembl" id="ENSOANT00000032219.2">
    <property type="protein sequence ID" value="ENSOANP00000028422.2"/>
    <property type="gene ID" value="ENSOANG00000022278.2"/>
</dbReference>
<dbReference type="GO" id="GO:0006355">
    <property type="term" value="P:regulation of DNA-templated transcription"/>
    <property type="evidence" value="ECO:0007669"/>
    <property type="project" value="InterPro"/>
</dbReference>
<keyword evidence="4" id="KW-1185">Reference proteome</keyword>
<reference evidence="3" key="3">
    <citation type="submission" date="2025-09" db="UniProtKB">
        <authorList>
            <consortium name="Ensembl"/>
        </authorList>
    </citation>
    <scope>IDENTIFICATION</scope>
    <source>
        <strain evidence="3">Glennie</strain>
    </source>
</reference>
<evidence type="ECO:0000313" key="4">
    <source>
        <dbReference type="Proteomes" id="UP000002279"/>
    </source>
</evidence>
<dbReference type="Bgee" id="ENSOANG00000022278">
    <property type="expression patterns" value="Expressed in endometrium and 7 other cell types or tissues"/>
</dbReference>
<dbReference type="Pfam" id="PF01352">
    <property type="entry name" value="KRAB"/>
    <property type="match status" value="1"/>
</dbReference>
<sequence>VPLSQPRRGSPSRPGLVTFKDVTMSISQEEWEQLDPDQVDFYGEYVPQENCDFVVSLGKNSPAPHPPILEIREQSRDPTDQG</sequence>
<dbReference type="HOGENOM" id="CLU_002678_69_8_1"/>
<evidence type="ECO:0000256" key="1">
    <source>
        <dbReference type="SAM" id="MobiDB-lite"/>
    </source>
</evidence>
<accession>F7AAL0</accession>
<dbReference type="PANTHER" id="PTHR23232">
    <property type="entry name" value="KRAB DOMAIN C2H2 ZINC FINGER"/>
    <property type="match status" value="1"/>
</dbReference>
<dbReference type="PANTHER" id="PTHR23232:SF138">
    <property type="entry name" value="KRAB DOMAIN-CONTAINING PROTEIN"/>
    <property type="match status" value="1"/>
</dbReference>
<name>F7AAL0_ORNAN</name>
<dbReference type="Proteomes" id="UP000002279">
    <property type="component" value="Chromosome X5"/>
</dbReference>
<dbReference type="InParanoid" id="F7AAL0"/>
<dbReference type="PROSITE" id="PS50805">
    <property type="entry name" value="KRAB"/>
    <property type="match status" value="1"/>
</dbReference>
<feature type="region of interest" description="Disordered" evidence="1">
    <location>
        <begin position="58"/>
        <end position="82"/>
    </location>
</feature>
<dbReference type="SMART" id="SM00349">
    <property type="entry name" value="KRAB"/>
    <property type="match status" value="1"/>
</dbReference>